<organism evidence="9">
    <name type="scientific">marine sediment metagenome</name>
    <dbReference type="NCBI Taxonomy" id="412755"/>
    <lineage>
        <taxon>unclassified sequences</taxon>
        <taxon>metagenomes</taxon>
        <taxon>ecological metagenomes</taxon>
    </lineage>
</organism>
<evidence type="ECO:0000256" key="1">
    <source>
        <dbReference type="ARBA" id="ARBA00004429"/>
    </source>
</evidence>
<evidence type="ECO:0000256" key="2">
    <source>
        <dbReference type="ARBA" id="ARBA00022448"/>
    </source>
</evidence>
<feature type="domain" description="ABC-2 type transporter transmembrane" evidence="8">
    <location>
        <begin position="2"/>
        <end position="148"/>
    </location>
</feature>
<keyword evidence="4 7" id="KW-0812">Transmembrane</keyword>
<name>A0A0F9A3P1_9ZZZZ</name>
<reference evidence="9" key="1">
    <citation type="journal article" date="2015" name="Nature">
        <title>Complex archaea that bridge the gap between prokaryotes and eukaryotes.</title>
        <authorList>
            <person name="Spang A."/>
            <person name="Saw J.H."/>
            <person name="Jorgensen S.L."/>
            <person name="Zaremba-Niedzwiedzka K."/>
            <person name="Martijn J."/>
            <person name="Lind A.E."/>
            <person name="van Eijk R."/>
            <person name="Schleper C."/>
            <person name="Guy L."/>
            <person name="Ettema T.J."/>
        </authorList>
    </citation>
    <scope>NUCLEOTIDE SEQUENCE</scope>
</reference>
<keyword evidence="3" id="KW-1003">Cell membrane</keyword>
<evidence type="ECO:0000256" key="5">
    <source>
        <dbReference type="ARBA" id="ARBA00022989"/>
    </source>
</evidence>
<dbReference type="GO" id="GO:0005886">
    <property type="term" value="C:plasma membrane"/>
    <property type="evidence" value="ECO:0007669"/>
    <property type="project" value="UniProtKB-SubCell"/>
</dbReference>
<protein>
    <recommendedName>
        <fullName evidence="8">ABC-2 type transporter transmembrane domain-containing protein</fullName>
    </recommendedName>
</protein>
<dbReference type="AlphaFoldDB" id="A0A0F9A3P1"/>
<feature type="transmembrane region" description="Helical" evidence="7">
    <location>
        <begin position="100"/>
        <end position="119"/>
    </location>
</feature>
<keyword evidence="5 7" id="KW-1133">Transmembrane helix</keyword>
<proteinExistence type="predicted"/>
<gene>
    <name evidence="9" type="ORF">LCGC14_2699670</name>
</gene>
<evidence type="ECO:0000256" key="6">
    <source>
        <dbReference type="ARBA" id="ARBA00023136"/>
    </source>
</evidence>
<dbReference type="InterPro" id="IPR013525">
    <property type="entry name" value="ABC2_TM"/>
</dbReference>
<comment type="caution">
    <text evidence="9">The sequence shown here is derived from an EMBL/GenBank/DDBJ whole genome shotgun (WGS) entry which is preliminary data.</text>
</comment>
<evidence type="ECO:0000256" key="4">
    <source>
        <dbReference type="ARBA" id="ARBA00022692"/>
    </source>
</evidence>
<feature type="transmembrane region" description="Helical" evidence="7">
    <location>
        <begin position="167"/>
        <end position="185"/>
    </location>
</feature>
<dbReference type="Pfam" id="PF01061">
    <property type="entry name" value="ABC2_membrane"/>
    <property type="match status" value="1"/>
</dbReference>
<dbReference type="GO" id="GO:0140359">
    <property type="term" value="F:ABC-type transporter activity"/>
    <property type="evidence" value="ECO:0007669"/>
    <property type="project" value="InterPro"/>
</dbReference>
<dbReference type="GO" id="GO:0015920">
    <property type="term" value="P:lipopolysaccharide transport"/>
    <property type="evidence" value="ECO:0007669"/>
    <property type="project" value="TreeGrafter"/>
</dbReference>
<sequence>LYMFFSEATAAAVGSVVVRENLVRKIQFPRLVIPLSMVLTTYLNLLLNFAAVVVFMLASGVSVKLSWLQIIPLVMFLGAFVTGLAMLLSALFVRYRDVRPIWDVMIPVTFYATPILYPIELVADQHPRAAHVMMANPLAIVVQQVRHALIDPGAPSAAQAIGGGTRLLIPLGIVVAACVIGFLVFDREAPRIAEEL</sequence>
<evidence type="ECO:0000259" key="8">
    <source>
        <dbReference type="Pfam" id="PF01061"/>
    </source>
</evidence>
<comment type="subcellular location">
    <subcellularLocation>
        <location evidence="1">Cell inner membrane</location>
        <topology evidence="1">Multi-pass membrane protein</topology>
    </subcellularLocation>
</comment>
<keyword evidence="2" id="KW-0813">Transport</keyword>
<evidence type="ECO:0000256" key="3">
    <source>
        <dbReference type="ARBA" id="ARBA00022475"/>
    </source>
</evidence>
<dbReference type="EMBL" id="LAZR01048069">
    <property type="protein sequence ID" value="KKK92765.1"/>
    <property type="molecule type" value="Genomic_DNA"/>
</dbReference>
<accession>A0A0F9A3P1</accession>
<dbReference type="PANTHER" id="PTHR30413:SF8">
    <property type="entry name" value="TRANSPORT PERMEASE PROTEIN"/>
    <property type="match status" value="1"/>
</dbReference>
<feature type="transmembrane region" description="Helical" evidence="7">
    <location>
        <begin position="31"/>
        <end position="58"/>
    </location>
</feature>
<evidence type="ECO:0000313" key="9">
    <source>
        <dbReference type="EMBL" id="KKK92765.1"/>
    </source>
</evidence>
<feature type="non-terminal residue" evidence="9">
    <location>
        <position position="1"/>
    </location>
</feature>
<feature type="transmembrane region" description="Helical" evidence="7">
    <location>
        <begin position="70"/>
        <end position="93"/>
    </location>
</feature>
<dbReference type="PANTHER" id="PTHR30413">
    <property type="entry name" value="INNER MEMBRANE TRANSPORT PERMEASE"/>
    <property type="match status" value="1"/>
</dbReference>
<keyword evidence="6 7" id="KW-0472">Membrane</keyword>
<evidence type="ECO:0000256" key="7">
    <source>
        <dbReference type="SAM" id="Phobius"/>
    </source>
</evidence>